<protein>
    <recommendedName>
        <fullName evidence="6">Transporter</fullName>
    </recommendedName>
</protein>
<evidence type="ECO:0008006" key="6">
    <source>
        <dbReference type="Google" id="ProtNLM"/>
    </source>
</evidence>
<comment type="caution">
    <text evidence="4">The sequence shown here is derived from an EMBL/GenBank/DDBJ whole genome shotgun (WGS) entry which is preliminary data.</text>
</comment>
<proteinExistence type="predicted"/>
<evidence type="ECO:0000256" key="1">
    <source>
        <dbReference type="SAM" id="Coils"/>
    </source>
</evidence>
<feature type="coiled-coil region" evidence="1">
    <location>
        <begin position="36"/>
        <end position="63"/>
    </location>
</feature>
<keyword evidence="5" id="KW-1185">Reference proteome</keyword>
<accession>A0ABU3Q6E2</accession>
<feature type="region of interest" description="Disordered" evidence="2">
    <location>
        <begin position="106"/>
        <end position="132"/>
    </location>
</feature>
<keyword evidence="3" id="KW-0732">Signal</keyword>
<evidence type="ECO:0000256" key="3">
    <source>
        <dbReference type="SAM" id="SignalP"/>
    </source>
</evidence>
<gene>
    <name evidence="4" type="ORF">RQX22_08490</name>
</gene>
<evidence type="ECO:0000313" key="4">
    <source>
        <dbReference type="EMBL" id="MDT9598986.1"/>
    </source>
</evidence>
<evidence type="ECO:0000313" key="5">
    <source>
        <dbReference type="Proteomes" id="UP001259572"/>
    </source>
</evidence>
<organism evidence="4 5">
    <name type="scientific">Sphingosinicella rhizophila</name>
    <dbReference type="NCBI Taxonomy" id="3050082"/>
    <lineage>
        <taxon>Bacteria</taxon>
        <taxon>Pseudomonadati</taxon>
        <taxon>Pseudomonadota</taxon>
        <taxon>Alphaproteobacteria</taxon>
        <taxon>Sphingomonadales</taxon>
        <taxon>Sphingosinicellaceae</taxon>
        <taxon>Sphingosinicella</taxon>
    </lineage>
</organism>
<reference evidence="4 5" key="1">
    <citation type="submission" date="2023-05" db="EMBL/GenBank/DDBJ databases">
        <authorList>
            <person name="Guo Y."/>
        </authorList>
    </citation>
    <scope>NUCLEOTIDE SEQUENCE [LARGE SCALE GENOMIC DNA]</scope>
    <source>
        <strain evidence="4 5">GR2756</strain>
    </source>
</reference>
<dbReference type="Proteomes" id="UP001259572">
    <property type="component" value="Unassembled WGS sequence"/>
</dbReference>
<name>A0ABU3Q6E2_9SPHN</name>
<dbReference type="EMBL" id="JAVUPU010000003">
    <property type="protein sequence ID" value="MDT9598986.1"/>
    <property type="molecule type" value="Genomic_DNA"/>
</dbReference>
<dbReference type="RefSeq" id="WP_315725507.1">
    <property type="nucleotide sequence ID" value="NZ_JAVUPU010000003.1"/>
</dbReference>
<feature type="signal peptide" evidence="3">
    <location>
        <begin position="1"/>
        <end position="25"/>
    </location>
</feature>
<feature type="chain" id="PRO_5046196485" description="Transporter" evidence="3">
    <location>
        <begin position="26"/>
        <end position="448"/>
    </location>
</feature>
<keyword evidence="1" id="KW-0175">Coiled coil</keyword>
<evidence type="ECO:0000256" key="2">
    <source>
        <dbReference type="SAM" id="MobiDB-lite"/>
    </source>
</evidence>
<sequence length="448" mass="48749">MRKYSSLALATACLSTLTMAEPANAQDNEIELRRQLDEVLIREAESQKRIEDLERRLQSIESRAGMLGYEALSDSEESRIRGRGATGAFTTQTMSDGTVAIVAQNTGQASSPSVQAESGTEEEPDRKTPAPAQSVELVAEQEQGIFNRRLSLEFGLTYTHFDNAQLNLSGFLALDSIFLGTISLDQITSDVFVYDATVRYGITDRLQFDVNAPILFRHSNFQSGGAGGDASGNEEVDVKGKGFGDINFGASYRLMRETVRRPDIVLNARVKAPTGRHPWGVELVEVPGTLENLKVPERLSTGSGVWGASAGVSVLKTIDPMVIFGSVTYFYNFKRHFADLDEADFNQPGSVKIGNALQFGAGVAFALNDRSSLSMSFTQRIVERTALYRDCASCVKQIVVGSQANVGIVNLGANFALTERLAIITNVGIGMTQDAPDMLLSVRVPYRF</sequence>
<feature type="compositionally biased region" description="Polar residues" evidence="2">
    <location>
        <begin position="106"/>
        <end position="118"/>
    </location>
</feature>